<dbReference type="GO" id="GO:0019752">
    <property type="term" value="P:carboxylic acid metabolic process"/>
    <property type="evidence" value="ECO:0007669"/>
    <property type="project" value="UniProtKB-ARBA"/>
</dbReference>
<keyword evidence="2" id="KW-0479">Metal-binding</keyword>
<evidence type="ECO:0000313" key="4">
    <source>
        <dbReference type="EMBL" id="MCD1293841.1"/>
    </source>
</evidence>
<dbReference type="GO" id="GO:0016853">
    <property type="term" value="F:isomerase activity"/>
    <property type="evidence" value="ECO:0007669"/>
    <property type="project" value="UniProtKB-KW"/>
</dbReference>
<accession>A0AAP2RBH8</accession>
<dbReference type="PANTHER" id="PTHR42796">
    <property type="entry name" value="FUMARYLACETOACETATE HYDROLASE DOMAIN-CONTAINING PROTEIN 2A-RELATED"/>
    <property type="match status" value="1"/>
</dbReference>
<dbReference type="FunFam" id="3.90.850.10:FF:000002">
    <property type="entry name" value="2-hydroxyhepta-2,4-diene-1,7-dioate isomerase"/>
    <property type="match status" value="1"/>
</dbReference>
<dbReference type="InterPro" id="IPR051121">
    <property type="entry name" value="FAH"/>
</dbReference>
<keyword evidence="4" id="KW-0413">Isomerase</keyword>
<reference evidence="4 5" key="1">
    <citation type="submission" date="2017-11" db="EMBL/GenBank/DDBJ databases">
        <title>Isolation and Characterization of Family Methanocellaceae Species from Potential Methane Hydrate Area Offshore Southwestern Taiwan.</title>
        <authorList>
            <person name="Zhang W.-L."/>
            <person name="Chen W.-C."/>
            <person name="Lai M.-C."/>
            <person name="Chen S.-C."/>
        </authorList>
    </citation>
    <scope>NUCLEOTIDE SEQUENCE [LARGE SCALE GENOMIC DNA]</scope>
    <source>
        <strain evidence="4 5">CWC-04</strain>
    </source>
</reference>
<keyword evidence="5" id="KW-1185">Reference proteome</keyword>
<dbReference type="AlphaFoldDB" id="A0AAP2RBH8"/>
<dbReference type="GO" id="GO:0046872">
    <property type="term" value="F:metal ion binding"/>
    <property type="evidence" value="ECO:0007669"/>
    <property type="project" value="UniProtKB-KW"/>
</dbReference>
<sequence>MTVIGRFMDNGMIFEGEVVGDKVISRADFREYGLNELKILPPCSPSKVVCVGLNYRDHAEEMKDRIPDEPVLFLKPPSSVIGHGDNIIYPAQSKRIDYEAELAVVIGKKTGHIRADKADDHILGYTCLNDVTARDLQKKDVQWTRAKSFDTFSPIGPFIVTGVDPSSLSIKSRLNGEVKQSSNTKNLIVDVRRLVEFVSGVMTLEAGDVIATGTPSGIGPMEKGDVIEIEIEKVGTLMNLVA</sequence>
<dbReference type="InterPro" id="IPR011234">
    <property type="entry name" value="Fumarylacetoacetase-like_C"/>
</dbReference>
<dbReference type="Pfam" id="PF01557">
    <property type="entry name" value="FAA_hydrolase"/>
    <property type="match status" value="1"/>
</dbReference>
<comment type="similarity">
    <text evidence="1">Belongs to the FAH family.</text>
</comment>
<dbReference type="InterPro" id="IPR036663">
    <property type="entry name" value="Fumarylacetoacetase_C_sf"/>
</dbReference>
<organism evidence="4 5">
    <name type="scientific">Methanooceanicella nereidis</name>
    <dbReference type="NCBI Taxonomy" id="2052831"/>
    <lineage>
        <taxon>Archaea</taxon>
        <taxon>Methanobacteriati</taxon>
        <taxon>Methanobacteriota</taxon>
        <taxon>Stenosarchaea group</taxon>
        <taxon>Methanomicrobia</taxon>
        <taxon>Methanocellales</taxon>
        <taxon>Methanocellaceae</taxon>
        <taxon>Methanooceanicella</taxon>
    </lineage>
</organism>
<proteinExistence type="inferred from homology"/>
<evidence type="ECO:0000256" key="2">
    <source>
        <dbReference type="ARBA" id="ARBA00022723"/>
    </source>
</evidence>
<dbReference type="Proteomes" id="UP001320159">
    <property type="component" value="Unassembled WGS sequence"/>
</dbReference>
<dbReference type="Gene3D" id="3.90.850.10">
    <property type="entry name" value="Fumarylacetoacetase-like, C-terminal domain"/>
    <property type="match status" value="1"/>
</dbReference>
<name>A0AAP2RBH8_9EURY</name>
<dbReference type="EMBL" id="PGCK01000002">
    <property type="protein sequence ID" value="MCD1293841.1"/>
    <property type="molecule type" value="Genomic_DNA"/>
</dbReference>
<dbReference type="RefSeq" id="WP_230740240.1">
    <property type="nucleotide sequence ID" value="NZ_PGCK01000002.1"/>
</dbReference>
<comment type="caution">
    <text evidence="4">The sequence shown here is derived from an EMBL/GenBank/DDBJ whole genome shotgun (WGS) entry which is preliminary data.</text>
</comment>
<evidence type="ECO:0000259" key="3">
    <source>
        <dbReference type="Pfam" id="PF01557"/>
    </source>
</evidence>
<feature type="domain" description="Fumarylacetoacetase-like C-terminal" evidence="3">
    <location>
        <begin position="47"/>
        <end position="241"/>
    </location>
</feature>
<protein>
    <submittedName>
        <fullName evidence="4">2-hydroxyhepta-2,4-diene-1,7-dioate isomerase</fullName>
    </submittedName>
</protein>
<evidence type="ECO:0000256" key="1">
    <source>
        <dbReference type="ARBA" id="ARBA00010211"/>
    </source>
</evidence>
<dbReference type="SUPFAM" id="SSF56529">
    <property type="entry name" value="FAH"/>
    <property type="match status" value="1"/>
</dbReference>
<gene>
    <name evidence="4" type="ORF">CUJ83_02365</name>
</gene>
<evidence type="ECO:0000313" key="5">
    <source>
        <dbReference type="Proteomes" id="UP001320159"/>
    </source>
</evidence>
<dbReference type="PANTHER" id="PTHR42796:SF4">
    <property type="entry name" value="FUMARYLACETOACETATE HYDROLASE DOMAIN-CONTAINING PROTEIN 2A"/>
    <property type="match status" value="1"/>
</dbReference>